<keyword evidence="2" id="KW-1185">Reference proteome</keyword>
<organism evidence="1 2">
    <name type="scientific">Peronosclerospora sorghi</name>
    <dbReference type="NCBI Taxonomy" id="230839"/>
    <lineage>
        <taxon>Eukaryota</taxon>
        <taxon>Sar</taxon>
        <taxon>Stramenopiles</taxon>
        <taxon>Oomycota</taxon>
        <taxon>Peronosporomycetes</taxon>
        <taxon>Peronosporales</taxon>
        <taxon>Peronosporaceae</taxon>
        <taxon>Peronosclerospora</taxon>
    </lineage>
</organism>
<comment type="caution">
    <text evidence="1">The sequence shown here is derived from an EMBL/GenBank/DDBJ whole genome shotgun (WGS) entry which is preliminary data.</text>
</comment>
<sequence>MDIDKRRRAIREKKLKLQNPMFFVSPVRLFVRNLSTSLDERELKKLFHDTASTGMRAGNVDLSKMKPELLIKAPNPPIKVQMAKLLRDMESAKADQKPRSRGSSSVQFTEHLHALAALRELNNNPKYTMYADGRNAASKSWQQQGLQGDRQEDPETPSEQKAEDTGLEMQNDFEGTMHDMPGDEEGEQNESEDREELDREMGDFDQNDENVVDGKLWGEVLTAMRIELTRKRKSLRKSSR</sequence>
<gene>
    <name evidence="1" type="ORF">PsorP6_017437</name>
</gene>
<protein>
    <submittedName>
        <fullName evidence="1">Uncharacterized protein</fullName>
    </submittedName>
</protein>
<evidence type="ECO:0000313" key="1">
    <source>
        <dbReference type="EMBL" id="KAI9919789.1"/>
    </source>
</evidence>
<accession>A0ACC0WP14</accession>
<proteinExistence type="predicted"/>
<evidence type="ECO:0000313" key="2">
    <source>
        <dbReference type="Proteomes" id="UP001163321"/>
    </source>
</evidence>
<dbReference type="EMBL" id="CM047590">
    <property type="protein sequence ID" value="KAI9919789.1"/>
    <property type="molecule type" value="Genomic_DNA"/>
</dbReference>
<reference evidence="1 2" key="1">
    <citation type="journal article" date="2022" name="bioRxiv">
        <title>The genome of the oomycete Peronosclerospora sorghi, a cosmopolitan pathogen of maize and sorghum, is inflated with dispersed pseudogenes.</title>
        <authorList>
            <person name="Fletcher K."/>
            <person name="Martin F."/>
            <person name="Isakeit T."/>
            <person name="Cavanaugh K."/>
            <person name="Magill C."/>
            <person name="Michelmore R."/>
        </authorList>
    </citation>
    <scope>NUCLEOTIDE SEQUENCE [LARGE SCALE GENOMIC DNA]</scope>
    <source>
        <strain evidence="1">P6</strain>
    </source>
</reference>
<name>A0ACC0WP14_9STRA</name>
<dbReference type="Proteomes" id="UP001163321">
    <property type="component" value="Chromosome 11"/>
</dbReference>